<name>A0ABX0RK99_9GAMM</name>
<keyword evidence="4" id="KW-1185">Reference proteome</keyword>
<evidence type="ECO:0000313" key="4">
    <source>
        <dbReference type="Proteomes" id="UP001515683"/>
    </source>
</evidence>
<evidence type="ECO:0000313" key="3">
    <source>
        <dbReference type="EMBL" id="NIF24716.1"/>
    </source>
</evidence>
<evidence type="ECO:0000259" key="2">
    <source>
        <dbReference type="PROSITE" id="PS51127"/>
    </source>
</evidence>
<sequence length="562" mass="58151">TKSASLGAITEKGNGLYEVTLTTGTRSSLAVITASLDDVRLPLASVKQIADRASASLNKGELTLVNTAPVVANGKSEAQASARVLDGNNNPVPGVAVTFTLGGSARPIGALVVKTDSKGIALLKFTNTVAEKVTVTGKVGSGTPQSVEATFIAESSSASLNKGDLKLVNTGPVVANGTSQAQASARVLDGNNNPVAGVDVTFTLNGAAKPVGGTLVVKTDSKGIALLKFTNTVAEKVTVTGKVGSGTPQSVEATFIVDRSSANLNKGELKLVNTAPGVANGKSEVQTSARVLDGNNNPVPDMDVTFTLGGSARPVGGALVVKTDSKGIALLKFTNTVAEKVKVTGKVGSGTPQSVEATFIGDKATAQIAAKDIKPSKSAFNAYGSDSVVYTVIVKDALGHPVPNLEVKWSDNPFGTTLTEQTRTNSRGEATVKMASRFSGEAKSNSAIIYVAIEGSQKKIAAPPVVMKRFTLKYPGNLNASAFQSHFKNTDDISIVTLNETRNLYPPQANQVKKGVAIRVTAQGLAGTYVHANGKQYFIKYNTGHFVSDGKSWIYKNTGPID</sequence>
<feature type="domain" description="Big-1" evidence="2">
    <location>
        <begin position="61"/>
        <end position="152"/>
    </location>
</feature>
<organism evidence="3 4">
    <name type="scientific">Candidatus Pantoea multigeneris</name>
    <dbReference type="NCBI Taxonomy" id="2608357"/>
    <lineage>
        <taxon>Bacteria</taxon>
        <taxon>Pseudomonadati</taxon>
        <taxon>Pseudomonadota</taxon>
        <taxon>Gammaproteobacteria</taxon>
        <taxon>Enterobacterales</taxon>
        <taxon>Erwiniaceae</taxon>
        <taxon>Pantoea</taxon>
    </lineage>
</organism>
<dbReference type="RefSeq" id="WP_205297515.1">
    <property type="nucleotide sequence ID" value="NZ_VWXF01000020.1"/>
</dbReference>
<dbReference type="SMART" id="SM00634">
    <property type="entry name" value="BID_1"/>
    <property type="match status" value="4"/>
</dbReference>
<dbReference type="Gene3D" id="2.60.40.10">
    <property type="entry name" value="Immunoglobulins"/>
    <property type="match status" value="4"/>
</dbReference>
<dbReference type="Pfam" id="PF02369">
    <property type="entry name" value="Big_1"/>
    <property type="match status" value="4"/>
</dbReference>
<feature type="non-terminal residue" evidence="3">
    <location>
        <position position="1"/>
    </location>
</feature>
<feature type="domain" description="Big-1" evidence="2">
    <location>
        <begin position="268"/>
        <end position="360"/>
    </location>
</feature>
<comment type="similarity">
    <text evidence="1">Belongs to the intimin/invasin family.</text>
</comment>
<dbReference type="InterPro" id="IPR013783">
    <property type="entry name" value="Ig-like_fold"/>
</dbReference>
<dbReference type="Proteomes" id="UP001515683">
    <property type="component" value="Unassembled WGS sequence"/>
</dbReference>
<protein>
    <recommendedName>
        <fullName evidence="2">Big-1 domain-containing protein</fullName>
    </recommendedName>
</protein>
<feature type="domain" description="Big-1" evidence="2">
    <location>
        <begin position="164"/>
        <end position="256"/>
    </location>
</feature>
<dbReference type="SUPFAM" id="SSF49373">
    <property type="entry name" value="Invasin/intimin cell-adhesion fragments"/>
    <property type="match status" value="4"/>
</dbReference>
<comment type="caution">
    <text evidence="3">The sequence shown here is derived from an EMBL/GenBank/DDBJ whole genome shotgun (WGS) entry which is preliminary data.</text>
</comment>
<dbReference type="InterPro" id="IPR003344">
    <property type="entry name" value="Big_1_dom"/>
</dbReference>
<reference evidence="3 4" key="1">
    <citation type="journal article" date="2019" name="bioRxiv">
        <title>Bacteria contribute to plant secondary compound degradation in a generalist herbivore system.</title>
        <authorList>
            <person name="Francoeur C.B."/>
            <person name="Khadempour L."/>
            <person name="Moreira-Soto R.D."/>
            <person name="Gotting K."/>
            <person name="Book A.J."/>
            <person name="Pinto-Tomas A.A."/>
            <person name="Keefover-Ring K."/>
            <person name="Currie C.R."/>
        </authorList>
    </citation>
    <scope>NUCLEOTIDE SEQUENCE [LARGE SCALE GENOMIC DNA]</scope>
    <source>
        <strain evidence="3">Acro-835</strain>
    </source>
</reference>
<accession>A0ABX0RK99</accession>
<dbReference type="PANTHER" id="PTHR39576:SF2">
    <property type="entry name" value="ATTACHING AND EFFACING PROTEIN HOMOLOG-RELATED"/>
    <property type="match status" value="1"/>
</dbReference>
<dbReference type="PANTHER" id="PTHR39576">
    <property type="entry name" value="ATTACHING AND EFFACING PROTEIN HOMOLOG-RELATED-RELATED"/>
    <property type="match status" value="1"/>
</dbReference>
<gene>
    <name evidence="3" type="ORF">F3J40_24385</name>
</gene>
<dbReference type="InterPro" id="IPR051715">
    <property type="entry name" value="Intimin-Invasin_domain"/>
</dbReference>
<dbReference type="InterPro" id="IPR008964">
    <property type="entry name" value="Invasin/intimin_cell_adhesion"/>
</dbReference>
<evidence type="ECO:0000256" key="1">
    <source>
        <dbReference type="ARBA" id="ARBA00010116"/>
    </source>
</evidence>
<dbReference type="EMBL" id="VWXF01000020">
    <property type="protein sequence ID" value="NIF24716.1"/>
    <property type="molecule type" value="Genomic_DNA"/>
</dbReference>
<proteinExistence type="inferred from homology"/>
<dbReference type="PROSITE" id="PS51127">
    <property type="entry name" value="BIG1"/>
    <property type="match status" value="3"/>
</dbReference>